<evidence type="ECO:0000313" key="4">
    <source>
        <dbReference type="Proteomes" id="UP001497497"/>
    </source>
</evidence>
<dbReference type="AlphaFoldDB" id="A0AAV2HZA2"/>
<feature type="transmembrane region" description="Helical" evidence="2">
    <location>
        <begin position="227"/>
        <end position="250"/>
    </location>
</feature>
<accession>A0AAV2HZA2</accession>
<protein>
    <submittedName>
        <fullName evidence="3">Uncharacterized protein</fullName>
    </submittedName>
</protein>
<evidence type="ECO:0000256" key="2">
    <source>
        <dbReference type="SAM" id="Phobius"/>
    </source>
</evidence>
<keyword evidence="4" id="KW-1185">Reference proteome</keyword>
<name>A0AAV2HZA2_LYMST</name>
<evidence type="ECO:0000313" key="3">
    <source>
        <dbReference type="EMBL" id="CAL1539587.1"/>
    </source>
</evidence>
<keyword evidence="2" id="KW-0812">Transmembrane</keyword>
<feature type="region of interest" description="Disordered" evidence="1">
    <location>
        <begin position="325"/>
        <end position="372"/>
    </location>
</feature>
<reference evidence="3 4" key="1">
    <citation type="submission" date="2024-04" db="EMBL/GenBank/DDBJ databases">
        <authorList>
            <consortium name="Genoscope - CEA"/>
            <person name="William W."/>
        </authorList>
    </citation>
    <scope>NUCLEOTIDE SEQUENCE [LARGE SCALE GENOMIC DNA]</scope>
</reference>
<proteinExistence type="predicted"/>
<feature type="compositionally biased region" description="Polar residues" evidence="1">
    <location>
        <begin position="329"/>
        <end position="350"/>
    </location>
</feature>
<feature type="region of interest" description="Disordered" evidence="1">
    <location>
        <begin position="451"/>
        <end position="482"/>
    </location>
</feature>
<keyword evidence="2" id="KW-1133">Transmembrane helix</keyword>
<feature type="compositionally biased region" description="Basic and acidic residues" evidence="1">
    <location>
        <begin position="470"/>
        <end position="481"/>
    </location>
</feature>
<dbReference type="Proteomes" id="UP001497497">
    <property type="component" value="Unassembled WGS sequence"/>
</dbReference>
<evidence type="ECO:0000256" key="1">
    <source>
        <dbReference type="SAM" id="MobiDB-lite"/>
    </source>
</evidence>
<feature type="compositionally biased region" description="Low complexity" evidence="1">
    <location>
        <begin position="151"/>
        <end position="166"/>
    </location>
</feature>
<keyword evidence="2" id="KW-0472">Membrane</keyword>
<dbReference type="EMBL" id="CAXITT010000344">
    <property type="protein sequence ID" value="CAL1539587.1"/>
    <property type="molecule type" value="Genomic_DNA"/>
</dbReference>
<feature type="region of interest" description="Disordered" evidence="1">
    <location>
        <begin position="260"/>
        <end position="280"/>
    </location>
</feature>
<organism evidence="3 4">
    <name type="scientific">Lymnaea stagnalis</name>
    <name type="common">Great pond snail</name>
    <name type="synonym">Helix stagnalis</name>
    <dbReference type="NCBI Taxonomy" id="6523"/>
    <lineage>
        <taxon>Eukaryota</taxon>
        <taxon>Metazoa</taxon>
        <taxon>Spiralia</taxon>
        <taxon>Lophotrochozoa</taxon>
        <taxon>Mollusca</taxon>
        <taxon>Gastropoda</taxon>
        <taxon>Heterobranchia</taxon>
        <taxon>Euthyneura</taxon>
        <taxon>Panpulmonata</taxon>
        <taxon>Hygrophila</taxon>
        <taxon>Lymnaeoidea</taxon>
        <taxon>Lymnaeidae</taxon>
        <taxon>Lymnaea</taxon>
    </lineage>
</organism>
<feature type="region of interest" description="Disordered" evidence="1">
    <location>
        <begin position="609"/>
        <end position="638"/>
    </location>
</feature>
<feature type="region of interest" description="Disordered" evidence="1">
    <location>
        <begin position="144"/>
        <end position="166"/>
    </location>
</feature>
<gene>
    <name evidence="3" type="ORF">GSLYS_00013320001</name>
</gene>
<comment type="caution">
    <text evidence="3">The sequence shown here is derived from an EMBL/GenBank/DDBJ whole genome shotgun (WGS) entry which is preliminary data.</text>
</comment>
<sequence>MNILKVLNAKSKPEMYLTSAMLLVVYLTTSHQQGLDNFMTSVEPSETGTSDSDTTLGVSPTELLTPDYSTFDNPVTPSSMFAYTDTDNTATNDYSHGDTTAITSSSDTFTETTSTDLFTTADSDSDSTAFLVETTSALIDTTTAPMDTTSAPIDTTTAPMDTTTAPSDTTIAPIDTHFTPAKTQSPAKPIFTTIVPHVNTTSTTELFNTTNITTAGVRSEDDSNAHVIVGAVVGGVAGAGAAMAIAILALRYRRRRDLNSNDEFTPGLKDGPAPSSQRRPNTYILSMSSNVRSETAASAVYANAAEANELNTLRVTDANVEACPDNDAIYNNTKPASSNENDDVYNNTPGPSEKRSYDSSKYAGGPARLDNDEMYNNTGRVLGTKENDVLNYAGGSLNSENCDIYSGVAFEVDDDGVYERTDGPLGEGSGVLITLDSRGLKAENDAAHVTTGTHSNVGKGGYSEAQNEGLYEKPDGPRSVESEDLYESYDGAPITEEDFNFSSDEVKPHQDSHNARDTARLSTDSLYINAPKELPPISLRDRATSLITGKSPGPASPHSGYYKTPREVCVMMGEVQTEADDADLEDHEYVNIKSVKTLRDDKTTVAEDDVLASADGNYESANDAGLGAIYNNTAPTKR</sequence>